<dbReference type="InterPro" id="IPR000182">
    <property type="entry name" value="GNAT_dom"/>
</dbReference>
<dbReference type="EMBL" id="JACASI010000030">
    <property type="protein sequence ID" value="MCQ3829947.1"/>
    <property type="molecule type" value="Genomic_DNA"/>
</dbReference>
<dbReference type="InterPro" id="IPR016181">
    <property type="entry name" value="Acyl_CoA_acyltransferase"/>
</dbReference>
<evidence type="ECO:0000259" key="1">
    <source>
        <dbReference type="PROSITE" id="PS51186"/>
    </source>
</evidence>
<dbReference type="PROSITE" id="PS51186">
    <property type="entry name" value="GNAT"/>
    <property type="match status" value="1"/>
</dbReference>
<dbReference type="Gene3D" id="3.40.630.30">
    <property type="match status" value="1"/>
</dbReference>
<comment type="caution">
    <text evidence="2">The sequence shown here is derived from an EMBL/GenBank/DDBJ whole genome shotgun (WGS) entry which is preliminary data.</text>
</comment>
<sequence>MGHVVTRLLWAVTPSLVVGACMLRPIQESDIERLLQLWLYLACSSHPSLPVSYWTDAGRAMRRRLQAQCRFGAPGDLASSSHWVYTRPGSQIPEGLVTIAENRQVETIFVSPGEQGHGVGSELMAQAKFGRIQLETQVLEENLRGRYFLQQHGFSEAERIFNSAANQDEIFMHCRVA</sequence>
<gene>
    <name evidence="2" type="ORF">HXX02_10865</name>
</gene>
<reference evidence="2" key="1">
    <citation type="thesis" date="2020" institute="Technische Universitat Dresden" country="Dresden, Germany">
        <title>The Agarolytic System of Microbulbifer elongatus PORT2, Isolated from Batu Karas, Pangandaran West Java Indonesia.</title>
        <authorList>
            <person name="Anggraeni S.R."/>
        </authorList>
    </citation>
    <scope>NUCLEOTIDE SEQUENCE</scope>
    <source>
        <strain evidence="2">PORT2</strain>
    </source>
</reference>
<feature type="domain" description="N-acetyltransferase" evidence="1">
    <location>
        <begin position="21"/>
        <end position="177"/>
    </location>
</feature>
<evidence type="ECO:0000313" key="2">
    <source>
        <dbReference type="EMBL" id="MCQ3829947.1"/>
    </source>
</evidence>
<dbReference type="Pfam" id="PF13508">
    <property type="entry name" value="Acetyltransf_7"/>
    <property type="match status" value="1"/>
</dbReference>
<dbReference type="PROSITE" id="PS51257">
    <property type="entry name" value="PROKAR_LIPOPROTEIN"/>
    <property type="match status" value="1"/>
</dbReference>
<evidence type="ECO:0000313" key="3">
    <source>
        <dbReference type="Proteomes" id="UP001205566"/>
    </source>
</evidence>
<dbReference type="Proteomes" id="UP001205566">
    <property type="component" value="Unassembled WGS sequence"/>
</dbReference>
<protein>
    <submittedName>
        <fullName evidence="2">GNAT family N-acetyltransferase</fullName>
    </submittedName>
</protein>
<keyword evidence="3" id="KW-1185">Reference proteome</keyword>
<accession>A0ABT1P1E6</accession>
<name>A0ABT1P1E6_9GAMM</name>
<dbReference type="SUPFAM" id="SSF55729">
    <property type="entry name" value="Acyl-CoA N-acyltransferases (Nat)"/>
    <property type="match status" value="1"/>
</dbReference>
<organism evidence="2 3">
    <name type="scientific">Microbulbifer elongatus</name>
    <dbReference type="NCBI Taxonomy" id="86173"/>
    <lineage>
        <taxon>Bacteria</taxon>
        <taxon>Pseudomonadati</taxon>
        <taxon>Pseudomonadota</taxon>
        <taxon>Gammaproteobacteria</taxon>
        <taxon>Cellvibrionales</taxon>
        <taxon>Microbulbiferaceae</taxon>
        <taxon>Microbulbifer</taxon>
    </lineage>
</organism>
<proteinExistence type="predicted"/>